<name>A0A6J7RCQ3_9ZZZZ</name>
<feature type="domain" description="Luciferase-like" evidence="1">
    <location>
        <begin position="28"/>
        <end position="277"/>
    </location>
</feature>
<dbReference type="EMBL" id="CAFBQU010000031">
    <property type="protein sequence ID" value="CAB5066350.1"/>
    <property type="molecule type" value="Genomic_DNA"/>
</dbReference>
<reference evidence="2" key="1">
    <citation type="submission" date="2020-05" db="EMBL/GenBank/DDBJ databases">
        <authorList>
            <person name="Chiriac C."/>
            <person name="Salcher M."/>
            <person name="Ghai R."/>
            <person name="Kavagutti S V."/>
        </authorList>
    </citation>
    <scope>NUCLEOTIDE SEQUENCE</scope>
</reference>
<dbReference type="InterPro" id="IPR019922">
    <property type="entry name" value="Lucif-like_OxRdatse_MSMEG_4141"/>
</dbReference>
<accession>A0A6J7RCQ3</accession>
<dbReference type="Pfam" id="PF00296">
    <property type="entry name" value="Bac_luciferase"/>
    <property type="match status" value="1"/>
</dbReference>
<dbReference type="InterPro" id="IPR050564">
    <property type="entry name" value="F420-G6PD/mer"/>
</dbReference>
<dbReference type="EMBL" id="CAFBPN010000075">
    <property type="protein sequence ID" value="CAB5026535.1"/>
    <property type="molecule type" value="Genomic_DNA"/>
</dbReference>
<dbReference type="InterPro" id="IPR036661">
    <property type="entry name" value="Luciferase-like_sf"/>
</dbReference>
<dbReference type="SUPFAM" id="SSF51679">
    <property type="entry name" value="Bacterial luciferase-like"/>
    <property type="match status" value="1"/>
</dbReference>
<organism evidence="2">
    <name type="scientific">freshwater metagenome</name>
    <dbReference type="NCBI Taxonomy" id="449393"/>
    <lineage>
        <taxon>unclassified sequences</taxon>
        <taxon>metagenomes</taxon>
        <taxon>ecological metagenomes</taxon>
    </lineage>
</organism>
<dbReference type="PANTHER" id="PTHR43244">
    <property type="match status" value="1"/>
</dbReference>
<evidence type="ECO:0000313" key="2">
    <source>
        <dbReference type="EMBL" id="CAB5026535.1"/>
    </source>
</evidence>
<dbReference type="Gene3D" id="3.20.20.30">
    <property type="entry name" value="Luciferase-like domain"/>
    <property type="match status" value="1"/>
</dbReference>
<dbReference type="GO" id="GO:0016705">
    <property type="term" value="F:oxidoreductase activity, acting on paired donors, with incorporation or reduction of molecular oxygen"/>
    <property type="evidence" value="ECO:0007669"/>
    <property type="project" value="InterPro"/>
</dbReference>
<evidence type="ECO:0000259" key="1">
    <source>
        <dbReference type="Pfam" id="PF00296"/>
    </source>
</evidence>
<dbReference type="PANTHER" id="PTHR43244:SF2">
    <property type="entry name" value="CONSERVED HYPOTHETICAL ALANINE AND PROLINE-RICH PROTEIN"/>
    <property type="match status" value="1"/>
</dbReference>
<evidence type="ECO:0000313" key="3">
    <source>
        <dbReference type="EMBL" id="CAB5066350.1"/>
    </source>
</evidence>
<dbReference type="NCBIfam" id="TIGR03620">
    <property type="entry name" value="F420_MSMEG_4141"/>
    <property type="match status" value="1"/>
</dbReference>
<gene>
    <name evidence="2" type="ORF">UFOPK4098_01187</name>
    <name evidence="3" type="ORF">UFOPK4347_01162</name>
</gene>
<dbReference type="InterPro" id="IPR011251">
    <property type="entry name" value="Luciferase-like_dom"/>
</dbReference>
<sequence>MTTPTLNLGPVGIFTGAFETQRSPIVREGIAALDERGWPTLWIGESVNREVFANAMLLLNSSKNIRIASGVANAQVRTALSMHSGWMAVSEAHEGRFVLGIGVSHSTFVNRVLDAAYNTPLTLMKNYLDTIDKATYMGPTPNTTPHRMLGALGPRMVGLAGERTSGALTYFMPPEHTALARGDIDSTNTAANLAVEQMVVLETDKAKARAIAIAGMTRYLRLPNYTNSLKRVGFTDADIDAGNGEPSQRLIDAVIVCGDEATIQKRVAEHHAAGANHVCIQVLTDTPQVVPMAQWNRLADALL</sequence>
<proteinExistence type="predicted"/>
<dbReference type="AlphaFoldDB" id="A0A6J7RCQ3"/>
<protein>
    <submittedName>
        <fullName evidence="2">Unannotated protein</fullName>
    </submittedName>
</protein>